<proteinExistence type="predicted"/>
<evidence type="ECO:0000313" key="1">
    <source>
        <dbReference type="EMBL" id="MCJ8734578.1"/>
    </source>
</evidence>
<comment type="caution">
    <text evidence="1">The sequence shown here is derived from an EMBL/GenBank/DDBJ whole genome shotgun (WGS) entry which is preliminary data.</text>
</comment>
<accession>A0ACC5YFN1</accession>
<protein>
    <submittedName>
        <fullName evidence="1">Uncharacterized protein</fullName>
    </submittedName>
</protein>
<evidence type="ECO:0000313" key="2">
    <source>
        <dbReference type="Proteomes" id="UP000830395"/>
    </source>
</evidence>
<sequence length="431" mass="48195">MSVEEPEQNCVSSGDRGGLFIPSDTEPDWAEEEHGGRLGIQQKRLRGALDALFRAVRSETESVRPEHISTLVEIIVRNFRKKETAVSWVQPAQDGEVDGELDCPACNRFILEPVTIACGHSYCRSCLQQAFLSKCKKCREEIGAKHLLRANVLLCGLLEKWFPEEMQKTKRVAEVKGLLRSKHFTQALSLTTQLLESDGSNIRLRVCRAEAYWRLQHYHHALEDFDVCMSVAPSVETLEESSEPSGLIRAQSLRAHVGGARGEGLKRVSSAPQLGEKGALLKRKLSGLEAGPEVVENSDTKHKKQGVSAAASVCSDEDKHHHRVPRDLLDPSDFECSLCMRLFYDPVTTPCGHSFCKNCLQRSLDHSPQCPLCKESLRLSSPNGPACCWWLLAVLPVDPRYQLSVLSMTTLRERLVKIQHILAYLQNSHPE</sequence>
<dbReference type="Proteomes" id="UP000830395">
    <property type="component" value="Chromosome 8"/>
</dbReference>
<gene>
    <name evidence="1" type="ORF">PDJAM_G00237050</name>
</gene>
<reference evidence="1" key="1">
    <citation type="submission" date="2020-02" db="EMBL/GenBank/DDBJ databases">
        <title>Genome sequencing of the panga catfish, Pangasius djambal.</title>
        <authorList>
            <person name="Wen M."/>
            <person name="Zahm M."/>
            <person name="Roques C."/>
            <person name="Cabau C."/>
            <person name="Klopp C."/>
            <person name="Donnadieu C."/>
            <person name="Jouanno E."/>
            <person name="Avarre J.-C."/>
            <person name="Campet M."/>
            <person name="Ha T."/>
            <person name="Dugue R."/>
            <person name="Lampietro C."/>
            <person name="Louis A."/>
            <person name="Herpin A."/>
            <person name="Echchiki A."/>
            <person name="Berthelot C."/>
            <person name="Parey E."/>
            <person name="Roest-Crollius H."/>
            <person name="Braasch I."/>
            <person name="Postlethwait J.H."/>
            <person name="Bobe J."/>
            <person name="Montfort J."/>
            <person name="Bouchez O."/>
            <person name="Begum T."/>
            <person name="Schartl M."/>
            <person name="Gustiano R."/>
            <person name="Guiguen Y."/>
        </authorList>
    </citation>
    <scope>NUCLEOTIDE SEQUENCE</scope>
    <source>
        <strain evidence="1">Pdj_M5554</strain>
    </source>
</reference>
<organism evidence="1 2">
    <name type="scientific">Pangasius djambal</name>
    <dbReference type="NCBI Taxonomy" id="1691987"/>
    <lineage>
        <taxon>Eukaryota</taxon>
        <taxon>Metazoa</taxon>
        <taxon>Chordata</taxon>
        <taxon>Craniata</taxon>
        <taxon>Vertebrata</taxon>
        <taxon>Euteleostomi</taxon>
        <taxon>Actinopterygii</taxon>
        <taxon>Neopterygii</taxon>
        <taxon>Teleostei</taxon>
        <taxon>Ostariophysi</taxon>
        <taxon>Siluriformes</taxon>
        <taxon>Pangasiidae</taxon>
        <taxon>Pangasius</taxon>
    </lineage>
</organism>
<keyword evidence="2" id="KW-1185">Reference proteome</keyword>
<name>A0ACC5YFN1_9TELE</name>
<dbReference type="EMBL" id="CM040982">
    <property type="protein sequence ID" value="MCJ8734578.1"/>
    <property type="molecule type" value="Genomic_DNA"/>
</dbReference>